<name>A0A0F9N673_9ZZZZ</name>
<reference evidence="2" key="1">
    <citation type="journal article" date="2015" name="Nature">
        <title>Complex archaea that bridge the gap between prokaryotes and eukaryotes.</title>
        <authorList>
            <person name="Spang A."/>
            <person name="Saw J.H."/>
            <person name="Jorgensen S.L."/>
            <person name="Zaremba-Niedzwiedzka K."/>
            <person name="Martijn J."/>
            <person name="Lind A.E."/>
            <person name="van Eijk R."/>
            <person name="Schleper C."/>
            <person name="Guy L."/>
            <person name="Ettema T.J."/>
        </authorList>
    </citation>
    <scope>NUCLEOTIDE SEQUENCE</scope>
</reference>
<sequence length="154" mass="17813">MVHAYKKGELDTDSVNSELLTKIKKIAGGIEDKSAKKFAKTKHKRLPELKETRRITFKEFLTEQFTEKQRQILTPPVVVQKIFAEIKRKYGIVEKEIFYSKLAERLNLTPRGLKRLLQLPAIRALPFDDQSQDEPGVAPQEPWGHVAQKYSNRP</sequence>
<dbReference type="AlphaFoldDB" id="A0A0F9N673"/>
<gene>
    <name evidence="2" type="ORF">LCGC14_1375440</name>
</gene>
<comment type="caution">
    <text evidence="2">The sequence shown here is derived from an EMBL/GenBank/DDBJ whole genome shotgun (WGS) entry which is preliminary data.</text>
</comment>
<dbReference type="EMBL" id="LAZR01008728">
    <property type="protein sequence ID" value="KKM76907.1"/>
    <property type="molecule type" value="Genomic_DNA"/>
</dbReference>
<accession>A0A0F9N673</accession>
<organism evidence="2">
    <name type="scientific">marine sediment metagenome</name>
    <dbReference type="NCBI Taxonomy" id="412755"/>
    <lineage>
        <taxon>unclassified sequences</taxon>
        <taxon>metagenomes</taxon>
        <taxon>ecological metagenomes</taxon>
    </lineage>
</organism>
<evidence type="ECO:0000313" key="2">
    <source>
        <dbReference type="EMBL" id="KKM76907.1"/>
    </source>
</evidence>
<proteinExistence type="predicted"/>
<evidence type="ECO:0000256" key="1">
    <source>
        <dbReference type="SAM" id="MobiDB-lite"/>
    </source>
</evidence>
<feature type="region of interest" description="Disordered" evidence="1">
    <location>
        <begin position="127"/>
        <end position="154"/>
    </location>
</feature>
<protein>
    <submittedName>
        <fullName evidence="2">Uncharacterized protein</fullName>
    </submittedName>
</protein>